<dbReference type="PANTHER" id="PTHR44688:SF16">
    <property type="entry name" value="DNA-BINDING TRANSCRIPTIONAL ACTIVATOR DEVR_DOSR"/>
    <property type="match status" value="1"/>
</dbReference>
<dbReference type="SUPFAM" id="SSF46894">
    <property type="entry name" value="C-terminal effector domain of the bipartite response regulators"/>
    <property type="match status" value="1"/>
</dbReference>
<reference evidence="5" key="1">
    <citation type="journal article" date="2013" name="Environ. Microbiol.">
        <title>Microbiota from the distal guts of lean and obese adolescents exhibit partial functional redundancy besides clear differences in community structure.</title>
        <authorList>
            <person name="Ferrer M."/>
            <person name="Ruiz A."/>
            <person name="Lanza F."/>
            <person name="Haange S.B."/>
            <person name="Oberbach A."/>
            <person name="Till H."/>
            <person name="Bargiela R."/>
            <person name="Campoy C."/>
            <person name="Segura M.T."/>
            <person name="Richter M."/>
            <person name="von Bergen M."/>
            <person name="Seifert J."/>
            <person name="Suarez A."/>
        </authorList>
    </citation>
    <scope>NUCLEOTIDE SEQUENCE</scope>
</reference>
<keyword evidence="3" id="KW-0804">Transcription</keyword>
<dbReference type="PROSITE" id="PS00622">
    <property type="entry name" value="HTH_LUXR_1"/>
    <property type="match status" value="1"/>
</dbReference>
<dbReference type="InterPro" id="IPR016032">
    <property type="entry name" value="Sig_transdc_resp-reg_C-effctor"/>
</dbReference>
<evidence type="ECO:0000313" key="5">
    <source>
        <dbReference type="EMBL" id="EKC78285.1"/>
    </source>
</evidence>
<dbReference type="CDD" id="cd06170">
    <property type="entry name" value="LuxR_C_like"/>
    <property type="match status" value="1"/>
</dbReference>
<evidence type="ECO:0000256" key="1">
    <source>
        <dbReference type="ARBA" id="ARBA00023015"/>
    </source>
</evidence>
<keyword evidence="2" id="KW-0238">DNA-binding</keyword>
<evidence type="ECO:0000259" key="4">
    <source>
        <dbReference type="PROSITE" id="PS50043"/>
    </source>
</evidence>
<dbReference type="PRINTS" id="PR00038">
    <property type="entry name" value="HTHLUXR"/>
</dbReference>
<dbReference type="EMBL" id="AJWY01002415">
    <property type="protein sequence ID" value="EKC78285.1"/>
    <property type="molecule type" value="Genomic_DNA"/>
</dbReference>
<dbReference type="InterPro" id="IPR036388">
    <property type="entry name" value="WH-like_DNA-bd_sf"/>
</dbReference>
<dbReference type="Pfam" id="PF00196">
    <property type="entry name" value="GerE"/>
    <property type="match status" value="1"/>
</dbReference>
<dbReference type="GO" id="GO:0003677">
    <property type="term" value="F:DNA binding"/>
    <property type="evidence" value="ECO:0007669"/>
    <property type="project" value="UniProtKB-KW"/>
</dbReference>
<feature type="non-terminal residue" evidence="5">
    <location>
        <position position="1"/>
    </location>
</feature>
<dbReference type="PANTHER" id="PTHR44688">
    <property type="entry name" value="DNA-BINDING TRANSCRIPTIONAL ACTIVATOR DEVR_DOSR"/>
    <property type="match status" value="1"/>
</dbReference>
<organism evidence="5">
    <name type="scientific">human gut metagenome</name>
    <dbReference type="NCBI Taxonomy" id="408170"/>
    <lineage>
        <taxon>unclassified sequences</taxon>
        <taxon>metagenomes</taxon>
        <taxon>organismal metagenomes</taxon>
    </lineage>
</organism>
<feature type="domain" description="HTH luxR-type" evidence="4">
    <location>
        <begin position="25"/>
        <end position="90"/>
    </location>
</feature>
<proteinExistence type="predicted"/>
<dbReference type="AlphaFoldDB" id="K1UJ99"/>
<gene>
    <name evidence="5" type="ORF">LEA_03659</name>
</gene>
<evidence type="ECO:0000256" key="2">
    <source>
        <dbReference type="ARBA" id="ARBA00023125"/>
    </source>
</evidence>
<dbReference type="PROSITE" id="PS50043">
    <property type="entry name" value="HTH_LUXR_2"/>
    <property type="match status" value="1"/>
</dbReference>
<comment type="caution">
    <text evidence="5">The sequence shown here is derived from an EMBL/GenBank/DDBJ whole genome shotgun (WGS) entry which is preliminary data.</text>
</comment>
<dbReference type="GO" id="GO:0006355">
    <property type="term" value="P:regulation of DNA-templated transcription"/>
    <property type="evidence" value="ECO:0007669"/>
    <property type="project" value="InterPro"/>
</dbReference>
<dbReference type="SMART" id="SM00421">
    <property type="entry name" value="HTH_LUXR"/>
    <property type="match status" value="1"/>
</dbReference>
<dbReference type="Gene3D" id="1.10.10.10">
    <property type="entry name" value="Winged helix-like DNA-binding domain superfamily/Winged helix DNA-binding domain"/>
    <property type="match status" value="1"/>
</dbReference>
<protein>
    <submittedName>
        <fullName evidence="5">Transcriptional regulator, LuxR family domain protein</fullName>
    </submittedName>
</protein>
<sequence length="105" mass="11527">LASHNAVEDEIFIPAVERLAADGVREEKPEPLSAREREIIVCVVKGMTNKQIADTLCISTHTVITHRRNIAAKLQIHSAAGLTIYAIVNKLVELSEIKDTITQEG</sequence>
<dbReference type="InterPro" id="IPR000792">
    <property type="entry name" value="Tscrpt_reg_LuxR_C"/>
</dbReference>
<name>K1UJ99_9ZZZZ</name>
<keyword evidence="1" id="KW-0805">Transcription regulation</keyword>
<evidence type="ECO:0000256" key="3">
    <source>
        <dbReference type="ARBA" id="ARBA00023163"/>
    </source>
</evidence>
<accession>K1UJ99</accession>